<evidence type="ECO:0000259" key="3">
    <source>
        <dbReference type="PROSITE" id="PS50158"/>
    </source>
</evidence>
<dbReference type="InterPro" id="IPR001878">
    <property type="entry name" value="Znf_CCHC"/>
</dbReference>
<keyword evidence="1" id="KW-0863">Zinc-finger</keyword>
<gene>
    <name evidence="4" type="ORF">Scaly_1911900</name>
</gene>
<dbReference type="EMBL" id="JACGWM010000011">
    <property type="protein sequence ID" value="KAL0342493.1"/>
    <property type="molecule type" value="Genomic_DNA"/>
</dbReference>
<dbReference type="GO" id="GO:0008270">
    <property type="term" value="F:zinc ion binding"/>
    <property type="evidence" value="ECO:0007669"/>
    <property type="project" value="UniProtKB-KW"/>
</dbReference>
<feature type="chain" id="PRO_5043777770" evidence="2">
    <location>
        <begin position="17"/>
        <end position="278"/>
    </location>
</feature>
<comment type="caution">
    <text evidence="4">The sequence shown here is derived from an EMBL/GenBank/DDBJ whole genome shotgun (WGS) entry which is preliminary data.</text>
</comment>
<dbReference type="Gene3D" id="4.10.60.10">
    <property type="entry name" value="Zinc finger, CCHC-type"/>
    <property type="match status" value="1"/>
</dbReference>
<protein>
    <submittedName>
        <fullName evidence="4">UDP-glycosyltransferase 13</fullName>
    </submittedName>
</protein>
<evidence type="ECO:0000313" key="4">
    <source>
        <dbReference type="EMBL" id="KAL0342493.1"/>
    </source>
</evidence>
<accession>A0AAW2NGU3</accession>
<feature type="domain" description="CCHC-type" evidence="3">
    <location>
        <begin position="229"/>
        <end position="244"/>
    </location>
</feature>
<reference evidence="4" key="1">
    <citation type="submission" date="2020-06" db="EMBL/GenBank/DDBJ databases">
        <authorList>
            <person name="Li T."/>
            <person name="Hu X."/>
            <person name="Zhang T."/>
            <person name="Song X."/>
            <person name="Zhang H."/>
            <person name="Dai N."/>
            <person name="Sheng W."/>
            <person name="Hou X."/>
            <person name="Wei L."/>
        </authorList>
    </citation>
    <scope>NUCLEOTIDE SEQUENCE</scope>
    <source>
        <strain evidence="4">KEN8</strain>
        <tissue evidence="4">Leaf</tissue>
    </source>
</reference>
<keyword evidence="1" id="KW-0479">Metal-binding</keyword>
<sequence>MRNRLPLWSIFRLGLAVFSQHQLDELALGLELSGQPFLWVVRSDLANGSQAEYPKGFMERVAGIGKIVEWAPQEKVIRLEPTDTDPRTAEIAQWTDRDQIGQGAILSALSNTLFDVYCSDSYTAKSLWDELDRKYNTEEQGLKKYYVFKFMLYQMVEDKSVAEQTHEIINLEHALANAEMKLSEKFLVMSTVDKFSKSWENFGMTLKHQKEKLSLQGTKNKKSKANKPCWNCGQVEHWAKLCPNKRAKTGHATVNMVMGGSSGASTSGAIEGPSVEGL</sequence>
<dbReference type="Gene3D" id="3.40.50.2000">
    <property type="entry name" value="Glycogen Phosphorylase B"/>
    <property type="match status" value="1"/>
</dbReference>
<keyword evidence="2" id="KW-0732">Signal</keyword>
<reference evidence="4" key="2">
    <citation type="journal article" date="2024" name="Plant">
        <title>Genomic evolution and insights into agronomic trait innovations of Sesamum species.</title>
        <authorList>
            <person name="Miao H."/>
            <person name="Wang L."/>
            <person name="Qu L."/>
            <person name="Liu H."/>
            <person name="Sun Y."/>
            <person name="Le M."/>
            <person name="Wang Q."/>
            <person name="Wei S."/>
            <person name="Zheng Y."/>
            <person name="Lin W."/>
            <person name="Duan Y."/>
            <person name="Cao H."/>
            <person name="Xiong S."/>
            <person name="Wang X."/>
            <person name="Wei L."/>
            <person name="Li C."/>
            <person name="Ma Q."/>
            <person name="Ju M."/>
            <person name="Zhao R."/>
            <person name="Li G."/>
            <person name="Mu C."/>
            <person name="Tian Q."/>
            <person name="Mei H."/>
            <person name="Zhang T."/>
            <person name="Gao T."/>
            <person name="Zhang H."/>
        </authorList>
    </citation>
    <scope>NUCLEOTIDE SEQUENCE</scope>
    <source>
        <strain evidence="4">KEN8</strain>
    </source>
</reference>
<proteinExistence type="predicted"/>
<keyword evidence="1" id="KW-0862">Zinc</keyword>
<evidence type="ECO:0000256" key="2">
    <source>
        <dbReference type="SAM" id="SignalP"/>
    </source>
</evidence>
<organism evidence="4">
    <name type="scientific">Sesamum calycinum</name>
    <dbReference type="NCBI Taxonomy" id="2727403"/>
    <lineage>
        <taxon>Eukaryota</taxon>
        <taxon>Viridiplantae</taxon>
        <taxon>Streptophyta</taxon>
        <taxon>Embryophyta</taxon>
        <taxon>Tracheophyta</taxon>
        <taxon>Spermatophyta</taxon>
        <taxon>Magnoliopsida</taxon>
        <taxon>eudicotyledons</taxon>
        <taxon>Gunneridae</taxon>
        <taxon>Pentapetalae</taxon>
        <taxon>asterids</taxon>
        <taxon>lamiids</taxon>
        <taxon>Lamiales</taxon>
        <taxon>Pedaliaceae</taxon>
        <taxon>Sesamum</taxon>
    </lineage>
</organism>
<dbReference type="AlphaFoldDB" id="A0AAW2NGU3"/>
<name>A0AAW2NGU3_9LAMI</name>
<dbReference type="SUPFAM" id="SSF57756">
    <property type="entry name" value="Retrovirus zinc finger-like domains"/>
    <property type="match status" value="1"/>
</dbReference>
<dbReference type="Pfam" id="PF14223">
    <property type="entry name" value="Retrotran_gag_2"/>
    <property type="match status" value="1"/>
</dbReference>
<dbReference type="SUPFAM" id="SSF53756">
    <property type="entry name" value="UDP-Glycosyltransferase/glycogen phosphorylase"/>
    <property type="match status" value="1"/>
</dbReference>
<dbReference type="PANTHER" id="PTHR47592">
    <property type="entry name" value="PBF68 PROTEIN"/>
    <property type="match status" value="1"/>
</dbReference>
<evidence type="ECO:0000256" key="1">
    <source>
        <dbReference type="PROSITE-ProRule" id="PRU00047"/>
    </source>
</evidence>
<dbReference type="SMART" id="SM00343">
    <property type="entry name" value="ZnF_C2HC"/>
    <property type="match status" value="1"/>
</dbReference>
<dbReference type="Pfam" id="PF00098">
    <property type="entry name" value="zf-CCHC"/>
    <property type="match status" value="1"/>
</dbReference>
<dbReference type="GO" id="GO:0003676">
    <property type="term" value="F:nucleic acid binding"/>
    <property type="evidence" value="ECO:0007669"/>
    <property type="project" value="InterPro"/>
</dbReference>
<dbReference type="PANTHER" id="PTHR47592:SF27">
    <property type="entry name" value="OS08G0421700 PROTEIN"/>
    <property type="match status" value="1"/>
</dbReference>
<dbReference type="PROSITE" id="PS50158">
    <property type="entry name" value="ZF_CCHC"/>
    <property type="match status" value="1"/>
</dbReference>
<dbReference type="InterPro" id="IPR036875">
    <property type="entry name" value="Znf_CCHC_sf"/>
</dbReference>
<feature type="signal peptide" evidence="2">
    <location>
        <begin position="1"/>
        <end position="16"/>
    </location>
</feature>